<accession>A0A8E4XVE6</accession>
<protein>
    <submittedName>
        <fullName evidence="1">Uncharacterized protein</fullName>
    </submittedName>
</protein>
<evidence type="ECO:0000313" key="2">
    <source>
        <dbReference type="Proteomes" id="UP000693768"/>
    </source>
</evidence>
<keyword evidence="2" id="KW-1185">Reference proteome</keyword>
<name>A0A8E4XVE6_9CAUD</name>
<gene>
    <name evidence="1" type="ORF">Molly1_189</name>
</gene>
<dbReference type="EMBL" id="MT732451">
    <property type="protein sequence ID" value="QQO97487.1"/>
    <property type="molecule type" value="Genomic_DNA"/>
</dbReference>
<organism evidence="1 2">
    <name type="scientific">Maribacter phage Molly_1</name>
    <dbReference type="NCBI Taxonomy" id="2745685"/>
    <lineage>
        <taxon>Viruses</taxon>
        <taxon>Duplodnaviria</taxon>
        <taxon>Heunggongvirae</taxon>
        <taxon>Uroviricota</taxon>
        <taxon>Caudoviricetes</taxon>
        <taxon>Molycolviridae</taxon>
        <taxon>Mollyvirus</taxon>
        <taxon>Mollyvirus molly</taxon>
    </lineage>
</organism>
<evidence type="ECO:0000313" key="1">
    <source>
        <dbReference type="EMBL" id="QQO97487.1"/>
    </source>
</evidence>
<reference evidence="1" key="1">
    <citation type="submission" date="2020-07" db="EMBL/GenBank/DDBJ databases">
        <title>Highly diverse flavobacterial phages as mortality factor during North Sea spring blooms.</title>
        <authorList>
            <person name="Bartlau N."/>
            <person name="Wichels A."/>
            <person name="Krohne G."/>
            <person name="Adriaenssens E.M."/>
            <person name="Heins A."/>
            <person name="Fuchs B.M."/>
            <person name="Amann R."/>
            <person name="Moraru C."/>
        </authorList>
    </citation>
    <scope>NUCLEOTIDE SEQUENCE</scope>
</reference>
<sequence>MKYVEVTYTDCGSREIIEIEISDQTFAIYGDEHMGDYILKTQEWSYIENYRIFNEPFKDRLYNTLNQAGLNEDQVKDFAAVMMSLQEYLFDFEYDRRMKFIVEMYILFNKARNQGADSVLAPISKQLESMTSDADARLRLLKQRSNGN</sequence>
<dbReference type="Proteomes" id="UP000693768">
    <property type="component" value="Segment"/>
</dbReference>
<proteinExistence type="predicted"/>